<gene>
    <name evidence="2" type="ORF">R3P38DRAFT_2861239</name>
</gene>
<keyword evidence="3" id="KW-1185">Reference proteome</keyword>
<organism evidence="2 3">
    <name type="scientific">Favolaschia claudopus</name>
    <dbReference type="NCBI Taxonomy" id="2862362"/>
    <lineage>
        <taxon>Eukaryota</taxon>
        <taxon>Fungi</taxon>
        <taxon>Dikarya</taxon>
        <taxon>Basidiomycota</taxon>
        <taxon>Agaricomycotina</taxon>
        <taxon>Agaricomycetes</taxon>
        <taxon>Agaricomycetidae</taxon>
        <taxon>Agaricales</taxon>
        <taxon>Marasmiineae</taxon>
        <taxon>Mycenaceae</taxon>
        <taxon>Favolaschia</taxon>
    </lineage>
</organism>
<sequence>MLAVSLLLAAFLCGVDAKHRGRCKGQCSYDSPKAGVSANLQVSGASHAVSDITTEGGWTILDCDSKALAQEIRLVCQNSDCEHLFEGHGAIDTLVRLPESCGANAFARVADIKVDLDQSLPKEVAATINPTGNITSTVFLLSVDTNFAAVDIKKTGPVAFSLEGYNFAVANLTAPSLTKRGLKTRNWTAFNGSNSFDFPPLNIDQTFPLLSASVNCDHFTASVAATFETKVDATVSIGLIAAGTIIPPAITELAVYGGVQGDIIGTLDLKSSAEGSISIPRTALYKNTLAGIDFPGLFTLGPTFGVYGELEANLDADFDLRVDLAYNLNAKAYFPPDSQPSTGASKPIDSKLTLSASPNLAVRSSVVPKITPELKLGLEAFSVISASVTLGAEGSLSATLSVDGSANAGTGTEGSSASGQISACVDIGAGVDVNLAAEGSISLFGLSESAAKTYPIYSHEWDLYNKCASAQGQTKREPAAVAVVKEKRAGITCPTSSEFTSIQKIIDQIISIFTSK</sequence>
<proteinExistence type="predicted"/>
<reference evidence="2 3" key="1">
    <citation type="journal article" date="2024" name="J Genomics">
        <title>Draft genome sequencing and assembly of Favolaschia claudopus CIRM-BRFM 2984 isolated from oak limbs.</title>
        <authorList>
            <person name="Navarro D."/>
            <person name="Drula E."/>
            <person name="Chaduli D."/>
            <person name="Cazenave R."/>
            <person name="Ahrendt S."/>
            <person name="Wang J."/>
            <person name="Lipzen A."/>
            <person name="Daum C."/>
            <person name="Barry K."/>
            <person name="Grigoriev I.V."/>
            <person name="Favel A."/>
            <person name="Rosso M.N."/>
            <person name="Martin F."/>
        </authorList>
    </citation>
    <scope>NUCLEOTIDE SEQUENCE [LARGE SCALE GENOMIC DNA]</scope>
    <source>
        <strain evidence="2 3">CIRM-BRFM 2984</strain>
    </source>
</reference>
<evidence type="ECO:0000256" key="1">
    <source>
        <dbReference type="SAM" id="SignalP"/>
    </source>
</evidence>
<feature type="chain" id="PRO_5043990368" evidence="1">
    <location>
        <begin position="18"/>
        <end position="516"/>
    </location>
</feature>
<protein>
    <submittedName>
        <fullName evidence="2">USP domain-containing protein</fullName>
    </submittedName>
</protein>
<keyword evidence="1" id="KW-0732">Signal</keyword>
<dbReference type="EMBL" id="JAWWNJ010000007">
    <property type="protein sequence ID" value="KAK7052587.1"/>
    <property type="molecule type" value="Genomic_DNA"/>
</dbReference>
<dbReference type="AlphaFoldDB" id="A0AAW0DLZ3"/>
<accession>A0AAW0DLZ3</accession>
<evidence type="ECO:0000313" key="2">
    <source>
        <dbReference type="EMBL" id="KAK7052587.1"/>
    </source>
</evidence>
<name>A0AAW0DLZ3_9AGAR</name>
<dbReference type="Proteomes" id="UP001362999">
    <property type="component" value="Unassembled WGS sequence"/>
</dbReference>
<feature type="signal peptide" evidence="1">
    <location>
        <begin position="1"/>
        <end position="17"/>
    </location>
</feature>
<evidence type="ECO:0000313" key="3">
    <source>
        <dbReference type="Proteomes" id="UP001362999"/>
    </source>
</evidence>
<comment type="caution">
    <text evidence="2">The sequence shown here is derived from an EMBL/GenBank/DDBJ whole genome shotgun (WGS) entry which is preliminary data.</text>
</comment>